<gene>
    <name evidence="16" type="ORF">DGAL_LOCUS12228</name>
</gene>
<dbReference type="EMBL" id="CAKKLH010000288">
    <property type="protein sequence ID" value="CAH0108823.1"/>
    <property type="molecule type" value="Genomic_DNA"/>
</dbReference>
<dbReference type="InterPro" id="IPR032695">
    <property type="entry name" value="Integrin_dom_sf"/>
</dbReference>
<name>A0A8J2S3K5_9CRUS</name>
<dbReference type="GO" id="GO:0007157">
    <property type="term" value="P:heterophilic cell-cell adhesion via plasma membrane cell adhesion molecules"/>
    <property type="evidence" value="ECO:0007669"/>
    <property type="project" value="UniProtKB-ARBA"/>
</dbReference>
<dbReference type="PRINTS" id="PR01185">
    <property type="entry name" value="INTEGRINA"/>
</dbReference>
<keyword evidence="8 13" id="KW-0401">Integrin</keyword>
<feature type="region of interest" description="Disordered" evidence="14">
    <location>
        <begin position="1119"/>
        <end position="1143"/>
    </location>
</feature>
<dbReference type="PANTHER" id="PTHR23220">
    <property type="entry name" value="INTEGRIN ALPHA"/>
    <property type="match status" value="1"/>
</dbReference>
<dbReference type="InterPro" id="IPR013517">
    <property type="entry name" value="FG-GAP"/>
</dbReference>
<evidence type="ECO:0000256" key="1">
    <source>
        <dbReference type="ARBA" id="ARBA00004479"/>
    </source>
</evidence>
<keyword evidence="11" id="KW-0325">Glycoprotein</keyword>
<evidence type="ECO:0000259" key="15">
    <source>
        <dbReference type="Pfam" id="PF20805"/>
    </source>
</evidence>
<feature type="domain" description="Integrin alpha second immunoglobulin-like" evidence="15">
    <location>
        <begin position="709"/>
        <end position="818"/>
    </location>
</feature>
<feature type="transmembrane region" description="Helical" evidence="13">
    <location>
        <begin position="1080"/>
        <end position="1103"/>
    </location>
</feature>
<evidence type="ECO:0000256" key="10">
    <source>
        <dbReference type="ARBA" id="ARBA00023170"/>
    </source>
</evidence>
<evidence type="ECO:0000313" key="17">
    <source>
        <dbReference type="Proteomes" id="UP000789390"/>
    </source>
</evidence>
<keyword evidence="10 13" id="KW-0675">Receptor</keyword>
<keyword evidence="9 13" id="KW-0472">Membrane</keyword>
<dbReference type="GO" id="GO:0007229">
    <property type="term" value="P:integrin-mediated signaling pathway"/>
    <property type="evidence" value="ECO:0007669"/>
    <property type="project" value="UniProtKB-KW"/>
</dbReference>
<evidence type="ECO:0000256" key="4">
    <source>
        <dbReference type="ARBA" id="ARBA00022729"/>
    </source>
</evidence>
<evidence type="ECO:0000256" key="12">
    <source>
        <dbReference type="PROSITE-ProRule" id="PRU00803"/>
    </source>
</evidence>
<dbReference type="PANTHER" id="PTHR23220:SF83">
    <property type="entry name" value="INTEGRIN ALPHA-PS3-RELATED"/>
    <property type="match status" value="1"/>
</dbReference>
<dbReference type="OrthoDB" id="6362691at2759"/>
<feature type="repeat" description="FG-GAP" evidence="12">
    <location>
        <begin position="404"/>
        <end position="464"/>
    </location>
</feature>
<sequence length="1143" mass="126437">MSHFNQGSHQLTSLFLGVVICCVVQLASSFNIDTLHPLVYEDPAAGQNTRRESYFGYSLQFLFNQKDNAHNSAKWLLVGAPKANSTFPSHANLTEPGQVYRCLLGNPNRDQCQPLIIEREASQINRDKFYRDRKDSAWIGGAMAVNSPSAGRVAVCGYRWANKRLSTEHYMNGVCYWSNHQVSENEDFVKVLPIVTQDQQVIGNDRNGTYNYAYGQSGFSVHMALKKDKIEEMIIGAPGIFKWTGAVIRVRDYLPSNPSGVPSRRKRQDTQDIIEFGETLVSNSAKINQLEPNDYFGYSVHSGIFFNDGKLLYVSGAPRAAGMKGKVLLFDFLPGKDSQLNIQLELNGTQLGEYFGASVLAVDLTGDGKAELLVGAPQHSLSPETGDRTGDEGKVYFYLNRNGNLEKSSALYGNKARDARFGTTMASVGDINRDGFNDVVIGAPYENDKGAVYLYLGGMHDIHRHPKTGYWQRIAAEDFIFPLNNLRGFGISLVAADMDGNSYPDLAVGSFMSGHALVFRSSPVIQLALTMKVVNDKQIDPDGGSIVLRVCSSFESKFTIPEICVGYSFHFDAEYINQPRLILDVDGTIGNQQQPYNYTGILRSGSPWCRSFKLNVAKTPYYSQDFSRPATFRLTGKLLKDVRPINNKCPPMTEEPFKKDPAGSQHILITGGTGKRKTETRDAFCATCPVIDQTENSYIESSAAFTSECGDDNICKEDLEVEANFISSLQELVVGSQKTISFEVRLVNFGEPSYLTTLEIQLPSYTNLKRTPADLCQKPSFAPSEELMYSCQLRVNPLKRAKTEKMEFELDLTSIPSGGSEVLTVVVEARMNSVAAMGRRPRFNLTIPLKTAIDVEILGNSVEEQQTYQRSNDTKVSDGLKDRITFKHFYEVRNILPSAAEVGMEILIPNSLLSTQGVTLHVVELPSISVDATQTGGLSNTVCHLEYNSDQSIDIRRFREFISSSPTVEIQPSMKFGLEANRTAYIDCFNTQNANCVKYVCSTFGPLSSESPIRISLTGTLLLQNIFSFIDKKDVFIFSSAARVTIRQPANVQQPYGHKPDVAIASTYFLPQGPPGTLAVASWIIVLAVLAGIILLSLMVVGLHKMGFFKRQRYPQDAGLVEETPTPGDENSEDTDTESQPNA</sequence>
<evidence type="ECO:0000313" key="16">
    <source>
        <dbReference type="EMBL" id="CAH0108823.1"/>
    </source>
</evidence>
<keyword evidence="3 13" id="KW-0812">Transmembrane</keyword>
<dbReference type="GO" id="GO:0007160">
    <property type="term" value="P:cell-matrix adhesion"/>
    <property type="evidence" value="ECO:0007669"/>
    <property type="project" value="TreeGrafter"/>
</dbReference>
<dbReference type="GO" id="GO:0008305">
    <property type="term" value="C:integrin complex"/>
    <property type="evidence" value="ECO:0007669"/>
    <property type="project" value="InterPro"/>
</dbReference>
<feature type="repeat" description="FG-GAP" evidence="12">
    <location>
        <begin position="41"/>
        <end position="111"/>
    </location>
</feature>
<dbReference type="Proteomes" id="UP000789390">
    <property type="component" value="Unassembled WGS sequence"/>
</dbReference>
<dbReference type="SUPFAM" id="SSF69179">
    <property type="entry name" value="Integrin domains"/>
    <property type="match status" value="1"/>
</dbReference>
<dbReference type="Gene3D" id="2.60.40.1510">
    <property type="entry name" value="ntegrin, alpha v. Chain A, domain 3"/>
    <property type="match status" value="1"/>
</dbReference>
<dbReference type="SMART" id="SM00191">
    <property type="entry name" value="Int_alpha"/>
    <property type="match status" value="6"/>
</dbReference>
<reference evidence="16" key="1">
    <citation type="submission" date="2021-11" db="EMBL/GenBank/DDBJ databases">
        <authorList>
            <person name="Schell T."/>
        </authorList>
    </citation>
    <scope>NUCLEOTIDE SEQUENCE</scope>
    <source>
        <strain evidence="16">M5</strain>
    </source>
</reference>
<evidence type="ECO:0000256" key="2">
    <source>
        <dbReference type="ARBA" id="ARBA00008054"/>
    </source>
</evidence>
<dbReference type="InterPro" id="IPR028994">
    <property type="entry name" value="Integrin_alpha_N"/>
</dbReference>
<dbReference type="SUPFAM" id="SSF69318">
    <property type="entry name" value="Integrin alpha N-terminal domain"/>
    <property type="match status" value="1"/>
</dbReference>
<dbReference type="InterPro" id="IPR048285">
    <property type="entry name" value="Integrin_alpha_Ig-like_2"/>
</dbReference>
<evidence type="ECO:0000256" key="14">
    <source>
        <dbReference type="SAM" id="MobiDB-lite"/>
    </source>
</evidence>
<keyword evidence="7 13" id="KW-1133">Transmembrane helix</keyword>
<protein>
    <recommendedName>
        <fullName evidence="15">Integrin alpha second immunoglobulin-like domain-containing protein</fullName>
    </recommendedName>
</protein>
<proteinExistence type="inferred from homology"/>
<evidence type="ECO:0000256" key="6">
    <source>
        <dbReference type="ARBA" id="ARBA00022889"/>
    </source>
</evidence>
<evidence type="ECO:0000256" key="11">
    <source>
        <dbReference type="ARBA" id="ARBA00023180"/>
    </source>
</evidence>
<dbReference type="Gene3D" id="2.60.40.1530">
    <property type="entry name" value="ntegrin, alpha v. Chain A, domain 4"/>
    <property type="match status" value="1"/>
</dbReference>
<keyword evidence="17" id="KW-1185">Reference proteome</keyword>
<dbReference type="GO" id="GO:0033627">
    <property type="term" value="P:cell adhesion mediated by integrin"/>
    <property type="evidence" value="ECO:0007669"/>
    <property type="project" value="TreeGrafter"/>
</dbReference>
<dbReference type="GO" id="GO:0005178">
    <property type="term" value="F:integrin binding"/>
    <property type="evidence" value="ECO:0007669"/>
    <property type="project" value="TreeGrafter"/>
</dbReference>
<dbReference type="Gene3D" id="2.60.40.1460">
    <property type="entry name" value="Integrin domains. Chain A, domain 2"/>
    <property type="match status" value="1"/>
</dbReference>
<feature type="chain" id="PRO_5035339228" description="Integrin alpha second immunoglobulin-like domain-containing protein" evidence="13">
    <location>
        <begin position="30"/>
        <end position="1143"/>
    </location>
</feature>
<comment type="caution">
    <text evidence="16">The sequence shown here is derived from an EMBL/GenBank/DDBJ whole genome shotgun (WGS) entry which is preliminary data.</text>
</comment>
<evidence type="ECO:0000256" key="3">
    <source>
        <dbReference type="ARBA" id="ARBA00022692"/>
    </source>
</evidence>
<dbReference type="Gene3D" id="1.20.5.930">
    <property type="entry name" value="Bicelle-embedded integrin alpha(iib) transmembrane segment"/>
    <property type="match status" value="1"/>
</dbReference>
<evidence type="ECO:0000256" key="8">
    <source>
        <dbReference type="ARBA" id="ARBA00023037"/>
    </source>
</evidence>
<dbReference type="AlphaFoldDB" id="A0A8J2S3K5"/>
<evidence type="ECO:0000256" key="13">
    <source>
        <dbReference type="RuleBase" id="RU003762"/>
    </source>
</evidence>
<dbReference type="InterPro" id="IPR000413">
    <property type="entry name" value="Integrin_alpha"/>
</dbReference>
<organism evidence="16 17">
    <name type="scientific">Daphnia galeata</name>
    <dbReference type="NCBI Taxonomy" id="27404"/>
    <lineage>
        <taxon>Eukaryota</taxon>
        <taxon>Metazoa</taxon>
        <taxon>Ecdysozoa</taxon>
        <taxon>Arthropoda</taxon>
        <taxon>Crustacea</taxon>
        <taxon>Branchiopoda</taxon>
        <taxon>Diplostraca</taxon>
        <taxon>Cladocera</taxon>
        <taxon>Anomopoda</taxon>
        <taxon>Daphniidae</taxon>
        <taxon>Daphnia</taxon>
    </lineage>
</organism>
<dbReference type="Pfam" id="PF01839">
    <property type="entry name" value="FG-GAP"/>
    <property type="match status" value="2"/>
</dbReference>
<keyword evidence="5" id="KW-0677">Repeat</keyword>
<dbReference type="Pfam" id="PF20805">
    <property type="entry name" value="Integrin_A_Ig_2"/>
    <property type="match status" value="1"/>
</dbReference>
<dbReference type="Gene3D" id="2.130.10.130">
    <property type="entry name" value="Integrin alpha, N-terminal"/>
    <property type="match status" value="1"/>
</dbReference>
<comment type="similarity">
    <text evidence="2 13">Belongs to the integrin alpha chain family.</text>
</comment>
<feature type="repeat" description="FG-GAP" evidence="12">
    <location>
        <begin position="341"/>
        <end position="403"/>
    </location>
</feature>
<feature type="signal peptide" evidence="13">
    <location>
        <begin position="1"/>
        <end position="29"/>
    </location>
</feature>
<dbReference type="InterPro" id="IPR013519">
    <property type="entry name" value="Int_alpha_beta-p"/>
</dbReference>
<dbReference type="GO" id="GO:0009897">
    <property type="term" value="C:external side of plasma membrane"/>
    <property type="evidence" value="ECO:0007669"/>
    <property type="project" value="TreeGrafter"/>
</dbReference>
<keyword evidence="4 13" id="KW-0732">Signal</keyword>
<evidence type="ECO:0000256" key="9">
    <source>
        <dbReference type="ARBA" id="ARBA00023136"/>
    </source>
</evidence>
<accession>A0A8J2S3K5</accession>
<keyword evidence="6 13" id="KW-0130">Cell adhesion</keyword>
<feature type="repeat" description="FG-GAP" evidence="12">
    <location>
        <begin position="475"/>
        <end position="536"/>
    </location>
</feature>
<comment type="subcellular location">
    <subcellularLocation>
        <location evidence="1 13">Membrane</location>
        <topology evidence="1 13">Single-pass type I membrane protein</topology>
    </subcellularLocation>
</comment>
<evidence type="ECO:0000256" key="7">
    <source>
        <dbReference type="ARBA" id="ARBA00022989"/>
    </source>
</evidence>
<evidence type="ECO:0000256" key="5">
    <source>
        <dbReference type="ARBA" id="ARBA00022737"/>
    </source>
</evidence>
<dbReference type="PROSITE" id="PS51470">
    <property type="entry name" value="FG_GAP"/>
    <property type="match status" value="4"/>
</dbReference>